<name>A0A8C1P811_CYPCA</name>
<dbReference type="GO" id="GO:0005737">
    <property type="term" value="C:cytoplasm"/>
    <property type="evidence" value="ECO:0007669"/>
    <property type="project" value="UniProtKB-SubCell"/>
</dbReference>
<dbReference type="SMART" id="SM00220">
    <property type="entry name" value="S_TKc"/>
    <property type="match status" value="1"/>
</dbReference>
<comment type="catalytic activity">
    <reaction evidence="14">
        <text>L-threonyl-[protein] + ATP = O-phospho-L-threonyl-[protein] + ADP + H(+)</text>
        <dbReference type="Rhea" id="RHEA:46608"/>
        <dbReference type="Rhea" id="RHEA-COMP:11060"/>
        <dbReference type="Rhea" id="RHEA-COMP:11605"/>
        <dbReference type="ChEBI" id="CHEBI:15378"/>
        <dbReference type="ChEBI" id="CHEBI:30013"/>
        <dbReference type="ChEBI" id="CHEBI:30616"/>
        <dbReference type="ChEBI" id="CHEBI:61977"/>
        <dbReference type="ChEBI" id="CHEBI:456216"/>
        <dbReference type="EC" id="2.7.11.1"/>
    </reaction>
</comment>
<dbReference type="GO" id="GO:0090400">
    <property type="term" value="P:stress-induced premature senescence"/>
    <property type="evidence" value="ECO:0007669"/>
    <property type="project" value="UniProtKB-ARBA"/>
</dbReference>
<evidence type="ECO:0000256" key="13">
    <source>
        <dbReference type="ARBA" id="ARBA00023242"/>
    </source>
</evidence>
<keyword evidence="10" id="KW-0418">Kinase</keyword>
<dbReference type="SUPFAM" id="SSF56112">
    <property type="entry name" value="Protein kinase-like (PK-like)"/>
    <property type="match status" value="1"/>
</dbReference>
<keyword evidence="19" id="KW-1185">Reference proteome</keyword>
<protein>
    <recommendedName>
        <fullName evidence="16">MAP kinase-activated protein kinase 5</fullName>
        <ecNumber evidence="4">2.7.11.1</ecNumber>
    </recommendedName>
</protein>
<comment type="catalytic activity">
    <reaction evidence="15">
        <text>L-seryl-[protein] + ATP = O-phospho-L-seryl-[protein] + ADP + H(+)</text>
        <dbReference type="Rhea" id="RHEA:17989"/>
        <dbReference type="Rhea" id="RHEA-COMP:9863"/>
        <dbReference type="Rhea" id="RHEA-COMP:11604"/>
        <dbReference type="ChEBI" id="CHEBI:15378"/>
        <dbReference type="ChEBI" id="CHEBI:29999"/>
        <dbReference type="ChEBI" id="CHEBI:30616"/>
        <dbReference type="ChEBI" id="CHEBI:83421"/>
        <dbReference type="ChEBI" id="CHEBI:456216"/>
        <dbReference type="EC" id="2.7.11.1"/>
    </reaction>
</comment>
<keyword evidence="13" id="KW-0539">Nucleus</keyword>
<dbReference type="PROSITE" id="PS00108">
    <property type="entry name" value="PROTEIN_KINASE_ST"/>
    <property type="match status" value="1"/>
</dbReference>
<keyword evidence="8" id="KW-0808">Transferase</keyword>
<evidence type="ECO:0000256" key="5">
    <source>
        <dbReference type="ARBA" id="ARBA00022490"/>
    </source>
</evidence>
<keyword evidence="6" id="KW-0723">Serine/threonine-protein kinase</keyword>
<evidence type="ECO:0000256" key="14">
    <source>
        <dbReference type="ARBA" id="ARBA00047899"/>
    </source>
</evidence>
<comment type="similarity">
    <text evidence="3">Belongs to the protein kinase superfamily. CAMK Ser/Thr protein kinase family.</text>
</comment>
<evidence type="ECO:0000256" key="4">
    <source>
        <dbReference type="ARBA" id="ARBA00012513"/>
    </source>
</evidence>
<dbReference type="InterPro" id="IPR027442">
    <property type="entry name" value="MAPKAPK_C"/>
</dbReference>
<reference evidence="18" key="1">
    <citation type="submission" date="2025-08" db="UniProtKB">
        <authorList>
            <consortium name="Ensembl"/>
        </authorList>
    </citation>
    <scope>IDENTIFICATION</scope>
</reference>
<dbReference type="InterPro" id="IPR000719">
    <property type="entry name" value="Prot_kinase_dom"/>
</dbReference>
<feature type="domain" description="Protein kinase" evidence="17">
    <location>
        <begin position="22"/>
        <end position="304"/>
    </location>
</feature>
<keyword evidence="9" id="KW-0547">Nucleotide-binding</keyword>
<evidence type="ECO:0000256" key="6">
    <source>
        <dbReference type="ARBA" id="ARBA00022527"/>
    </source>
</evidence>
<proteinExistence type="inferred from homology"/>
<comment type="subcellular location">
    <subcellularLocation>
        <location evidence="2">Cytoplasm</location>
    </subcellularLocation>
    <subcellularLocation>
        <location evidence="1">Nucleus</location>
    </subcellularLocation>
</comment>
<evidence type="ECO:0000313" key="19">
    <source>
        <dbReference type="Proteomes" id="UP000694427"/>
    </source>
</evidence>
<evidence type="ECO:0000256" key="7">
    <source>
        <dbReference type="ARBA" id="ARBA00022553"/>
    </source>
</evidence>
<evidence type="ECO:0000256" key="10">
    <source>
        <dbReference type="ARBA" id="ARBA00022777"/>
    </source>
</evidence>
<dbReference type="Pfam" id="PF00069">
    <property type="entry name" value="Pkinase"/>
    <property type="match status" value="1"/>
</dbReference>
<evidence type="ECO:0000256" key="9">
    <source>
        <dbReference type="ARBA" id="ARBA00022741"/>
    </source>
</evidence>
<evidence type="ECO:0000259" key="17">
    <source>
        <dbReference type="PROSITE" id="PS50011"/>
    </source>
</evidence>
<evidence type="ECO:0000256" key="16">
    <source>
        <dbReference type="ARBA" id="ARBA00074386"/>
    </source>
</evidence>
<keyword evidence="12" id="KW-0175">Coiled coil</keyword>
<dbReference type="Proteomes" id="UP000694427">
    <property type="component" value="Unplaced"/>
</dbReference>
<dbReference type="InterPro" id="IPR050205">
    <property type="entry name" value="CDPK_Ser/Thr_kinases"/>
</dbReference>
<evidence type="ECO:0000256" key="11">
    <source>
        <dbReference type="ARBA" id="ARBA00022840"/>
    </source>
</evidence>
<dbReference type="GO" id="GO:0007265">
    <property type="term" value="P:Ras protein signal transduction"/>
    <property type="evidence" value="ECO:0007669"/>
    <property type="project" value="UniProtKB-ARBA"/>
</dbReference>
<organism evidence="18 19">
    <name type="scientific">Cyprinus carpio</name>
    <name type="common">Common carp</name>
    <dbReference type="NCBI Taxonomy" id="7962"/>
    <lineage>
        <taxon>Eukaryota</taxon>
        <taxon>Metazoa</taxon>
        <taxon>Chordata</taxon>
        <taxon>Craniata</taxon>
        <taxon>Vertebrata</taxon>
        <taxon>Euteleostomi</taxon>
        <taxon>Actinopterygii</taxon>
        <taxon>Neopterygii</taxon>
        <taxon>Teleostei</taxon>
        <taxon>Ostariophysi</taxon>
        <taxon>Cypriniformes</taxon>
        <taxon>Cyprinidae</taxon>
        <taxon>Cyprininae</taxon>
        <taxon>Cyprinus</taxon>
    </lineage>
</organism>
<evidence type="ECO:0000256" key="15">
    <source>
        <dbReference type="ARBA" id="ARBA00048679"/>
    </source>
</evidence>
<dbReference type="Ensembl" id="ENSCCRT00010115208.1">
    <property type="protein sequence ID" value="ENSCCRP00010103685.1"/>
    <property type="gene ID" value="ENSCCRG00010045226.1"/>
</dbReference>
<dbReference type="Gene3D" id="1.10.510.10">
    <property type="entry name" value="Transferase(Phosphotransferase) domain 1"/>
    <property type="match status" value="1"/>
</dbReference>
<evidence type="ECO:0000256" key="12">
    <source>
        <dbReference type="ARBA" id="ARBA00023054"/>
    </source>
</evidence>
<dbReference type="GO" id="GO:0005524">
    <property type="term" value="F:ATP binding"/>
    <property type="evidence" value="ECO:0007669"/>
    <property type="project" value="UniProtKB-KW"/>
</dbReference>
<dbReference type="FunFam" id="3.30.200.20:FF:000209">
    <property type="entry name" value="MAP kinase-activated protein kinase 5 isoform X1"/>
    <property type="match status" value="1"/>
</dbReference>
<dbReference type="GO" id="GO:0002039">
    <property type="term" value="F:p53 binding"/>
    <property type="evidence" value="ECO:0007669"/>
    <property type="project" value="UniProtKB-ARBA"/>
</dbReference>
<dbReference type="PANTHER" id="PTHR24349">
    <property type="entry name" value="SERINE/THREONINE-PROTEIN KINASE"/>
    <property type="match status" value="1"/>
</dbReference>
<evidence type="ECO:0000256" key="1">
    <source>
        <dbReference type="ARBA" id="ARBA00004123"/>
    </source>
</evidence>
<dbReference type="AlphaFoldDB" id="A0A8C1P811"/>
<dbReference type="CDD" id="cd14171">
    <property type="entry name" value="STKc_MAPKAPK5"/>
    <property type="match status" value="1"/>
</dbReference>
<evidence type="ECO:0000256" key="3">
    <source>
        <dbReference type="ARBA" id="ARBA00006692"/>
    </source>
</evidence>
<dbReference type="Gene3D" id="3.30.200.20">
    <property type="entry name" value="Phosphorylase Kinase, domain 1"/>
    <property type="match status" value="1"/>
</dbReference>
<dbReference type="InterPro" id="IPR008271">
    <property type="entry name" value="Ser/Thr_kinase_AS"/>
</dbReference>
<dbReference type="GO" id="GO:0005634">
    <property type="term" value="C:nucleus"/>
    <property type="evidence" value="ECO:0007669"/>
    <property type="project" value="UniProtKB-SubCell"/>
</dbReference>
<dbReference type="PROSITE" id="PS50011">
    <property type="entry name" value="PROTEIN_KINASE_DOM"/>
    <property type="match status" value="1"/>
</dbReference>
<evidence type="ECO:0000256" key="2">
    <source>
        <dbReference type="ARBA" id="ARBA00004496"/>
    </source>
</evidence>
<dbReference type="FunFam" id="4.10.1170.10:FF:000002">
    <property type="entry name" value="MAP kinase-activated protein kinase 5"/>
    <property type="match status" value="1"/>
</dbReference>
<dbReference type="Gene3D" id="4.10.1170.10">
    <property type="entry name" value="MAP kinase activated protein kinase 2"/>
    <property type="match status" value="1"/>
</dbReference>
<keyword evidence="5" id="KW-0963">Cytoplasm</keyword>
<keyword evidence="11" id="KW-0067">ATP-binding</keyword>
<reference evidence="18" key="2">
    <citation type="submission" date="2025-09" db="UniProtKB">
        <authorList>
            <consortium name="Ensembl"/>
        </authorList>
    </citation>
    <scope>IDENTIFICATION</scope>
</reference>
<sequence>MSEDSSVDRFIKETSILEEYNINWTQKLGAGISGPVRVCVKKSTQERFALKILIDRPKARNEVRLHMMCASHPNIVKIMEVYANSVQFPHESSPRARLLNVMEMMEGGELFHRISQHKHFTEKMASQVTKQISLALQHCHSLNIAHRDLKPENLLFKDNSLDAPVKLCDFGFAKIDQGDLMTPQFTPYYAAPQVLEAQRRHQKEKSGVIPTSPTPYTYNKSCDLWSLGVIVYVMLCGYPPFYSKHHSRTIPKDMRKKIMTGSFDFPEEEWSQISEMAKDIVRKLLKVKPEERLNIEEVLAHPWLNCTEALDNVLPSAQMMMDKAVVAGIQQAHAEQLANMRIQDLNLSLKPLNSVNNPILRKRKLLGSASPLCCVPVRLIGMIQNALTDLCLISASCSTKPSDELFMNDPKNEAEDTNVALEKLRDVIAQCILPQAGMYGHTLEVCGVYNPQVILSRRLRQKVHTYTSTYTGFLTLLYITQRNELL</sequence>
<accession>A0A8C1P811</accession>
<dbReference type="EC" id="2.7.11.1" evidence="4"/>
<dbReference type="InterPro" id="IPR011009">
    <property type="entry name" value="Kinase-like_dom_sf"/>
</dbReference>
<evidence type="ECO:0000256" key="8">
    <source>
        <dbReference type="ARBA" id="ARBA00022679"/>
    </source>
</evidence>
<dbReference type="GO" id="GO:1902531">
    <property type="term" value="P:regulation of intracellular signal transduction"/>
    <property type="evidence" value="ECO:0007669"/>
    <property type="project" value="UniProtKB-ARBA"/>
</dbReference>
<dbReference type="FunFam" id="1.10.510.10:FF:000179">
    <property type="entry name" value="MAP kinase-activated protein kinase 5 isoform X1"/>
    <property type="match status" value="1"/>
</dbReference>
<evidence type="ECO:0000313" key="18">
    <source>
        <dbReference type="Ensembl" id="ENSCCRP00010103685.1"/>
    </source>
</evidence>
<keyword evidence="7" id="KW-0597">Phosphoprotein</keyword>
<dbReference type="GO" id="GO:0004674">
    <property type="term" value="F:protein serine/threonine kinase activity"/>
    <property type="evidence" value="ECO:0007669"/>
    <property type="project" value="UniProtKB-KW"/>
</dbReference>